<keyword evidence="1" id="KW-1133">Transmembrane helix</keyword>
<sequence>MAIGIILVAYMPGFPGQLIISLPFLFVIALVVQYAWPAWLKRESNSYYLNDKAAIIKAYTIKWYFKKTVQIIYLKTDKGIAVLSPITSPETAGIQGNRQLRKQETAQNTEQVLRLEKYLQQSGVEKGAFFNYERLVLLAGIVFAIIVFLALFYT</sequence>
<protein>
    <submittedName>
        <fullName evidence="2">Uncharacterized protein</fullName>
    </submittedName>
</protein>
<reference evidence="2 3" key="1">
    <citation type="submission" date="2013-12" db="EMBL/GenBank/DDBJ databases">
        <authorList>
            <consortium name="DOE Joint Genome Institute"/>
            <person name="Eisen J."/>
            <person name="Huntemann M."/>
            <person name="Han J."/>
            <person name="Chen A."/>
            <person name="Kyrpides N."/>
            <person name="Mavromatis K."/>
            <person name="Markowitz V."/>
            <person name="Palaniappan K."/>
            <person name="Ivanova N."/>
            <person name="Schaumberg A."/>
            <person name="Pati A."/>
            <person name="Liolios K."/>
            <person name="Nordberg H.P."/>
            <person name="Cantor M.N."/>
            <person name="Hua S.X."/>
            <person name="Woyke T."/>
        </authorList>
    </citation>
    <scope>NUCLEOTIDE SEQUENCE [LARGE SCALE GENOMIC DNA]</scope>
    <source>
        <strain evidence="3">DSM 19437</strain>
    </source>
</reference>
<name>W0F3N3_9BACT</name>
<evidence type="ECO:0000256" key="1">
    <source>
        <dbReference type="SAM" id="Phobius"/>
    </source>
</evidence>
<dbReference type="AlphaFoldDB" id="W0F3N3"/>
<dbReference type="KEGG" id="nso:NIASO_11385"/>
<keyword evidence="1" id="KW-0472">Membrane</keyword>
<dbReference type="Proteomes" id="UP000003586">
    <property type="component" value="Chromosome"/>
</dbReference>
<evidence type="ECO:0000313" key="3">
    <source>
        <dbReference type="Proteomes" id="UP000003586"/>
    </source>
</evidence>
<feature type="transmembrane region" description="Helical" evidence="1">
    <location>
        <begin position="18"/>
        <end position="36"/>
    </location>
</feature>
<dbReference type="HOGENOM" id="CLU_1702384_0_0_10"/>
<keyword evidence="3" id="KW-1185">Reference proteome</keyword>
<accession>W0F3N3</accession>
<dbReference type="STRING" id="929713.NIASO_11385"/>
<organism evidence="2 3">
    <name type="scientific">Niabella soli DSM 19437</name>
    <dbReference type="NCBI Taxonomy" id="929713"/>
    <lineage>
        <taxon>Bacteria</taxon>
        <taxon>Pseudomonadati</taxon>
        <taxon>Bacteroidota</taxon>
        <taxon>Chitinophagia</taxon>
        <taxon>Chitinophagales</taxon>
        <taxon>Chitinophagaceae</taxon>
        <taxon>Niabella</taxon>
    </lineage>
</organism>
<proteinExistence type="predicted"/>
<evidence type="ECO:0000313" key="2">
    <source>
        <dbReference type="EMBL" id="AHF17632.1"/>
    </source>
</evidence>
<keyword evidence="1" id="KW-0812">Transmembrane</keyword>
<gene>
    <name evidence="2" type="ORF">NIASO_11385</name>
</gene>
<feature type="transmembrane region" description="Helical" evidence="1">
    <location>
        <begin position="135"/>
        <end position="153"/>
    </location>
</feature>
<dbReference type="EMBL" id="CP007035">
    <property type="protein sequence ID" value="AHF17632.1"/>
    <property type="molecule type" value="Genomic_DNA"/>
</dbReference>